<dbReference type="Proteomes" id="UP000094469">
    <property type="component" value="Unassembled WGS sequence"/>
</dbReference>
<evidence type="ECO:0000313" key="4">
    <source>
        <dbReference type="EMBL" id="OEG23771.1"/>
    </source>
</evidence>
<evidence type="ECO:0000313" key="5">
    <source>
        <dbReference type="Proteomes" id="UP000094469"/>
    </source>
</evidence>
<dbReference type="InterPro" id="IPR050832">
    <property type="entry name" value="Bact_Acetyltransf"/>
</dbReference>
<accession>A0A1E5HFQ7</accession>
<dbReference type="EMBL" id="MIKC01000002">
    <property type="protein sequence ID" value="OEG23771.1"/>
    <property type="molecule type" value="Genomic_DNA"/>
</dbReference>
<dbReference type="RefSeq" id="WP_069638969.1">
    <property type="nucleotide sequence ID" value="NZ_JAFBEZ010000011.1"/>
</dbReference>
<dbReference type="InterPro" id="IPR000182">
    <property type="entry name" value="GNAT_dom"/>
</dbReference>
<dbReference type="PROSITE" id="PS51186">
    <property type="entry name" value="GNAT"/>
    <property type="match status" value="1"/>
</dbReference>
<reference evidence="5" key="1">
    <citation type="submission" date="2016-09" db="EMBL/GenBank/DDBJ databases">
        <authorList>
            <person name="Gulvik C.A."/>
        </authorList>
    </citation>
    <scope>NUCLEOTIDE SEQUENCE [LARGE SCALE GENOMIC DNA]</scope>
    <source>
        <strain evidence="5">LMG 26676</strain>
    </source>
</reference>
<dbReference type="SUPFAM" id="SSF55729">
    <property type="entry name" value="Acyl-CoA N-acyltransferases (Nat)"/>
    <property type="match status" value="1"/>
</dbReference>
<proteinExistence type="predicted"/>
<evidence type="ECO:0000256" key="1">
    <source>
        <dbReference type="ARBA" id="ARBA00022679"/>
    </source>
</evidence>
<evidence type="ECO:0000259" key="3">
    <source>
        <dbReference type="PROSITE" id="PS51186"/>
    </source>
</evidence>
<feature type="domain" description="N-acetyltransferase" evidence="3">
    <location>
        <begin position="1"/>
        <end position="143"/>
    </location>
</feature>
<dbReference type="InterPro" id="IPR016181">
    <property type="entry name" value="Acyl_CoA_acyltransferase"/>
</dbReference>
<keyword evidence="5" id="KW-1185">Reference proteome</keyword>
<name>A0A1E5HFQ7_9ENTE</name>
<keyword evidence="2" id="KW-0012">Acyltransferase</keyword>
<dbReference type="CDD" id="cd04301">
    <property type="entry name" value="NAT_SF"/>
    <property type="match status" value="1"/>
</dbReference>
<dbReference type="OrthoDB" id="9797826at2"/>
<dbReference type="STRING" id="1131292.BCR24_10695"/>
<dbReference type="Gene3D" id="3.40.630.30">
    <property type="match status" value="1"/>
</dbReference>
<sequence length="149" mass="17093">MTIREATLEDVEAINQLNTGPLNHEYPLADAKKQLCYLLSSPVNKLFVKELDEKVVGYIQLSEYVSTYAPRLMNVLALVVAEDFHSQGLGKALLDYAEQWAKEQGVKGIRLNSGVERTAAHKFYEKQEYVRVKNQVNFRKLFNERISKE</sequence>
<keyword evidence="1 4" id="KW-0808">Transferase</keyword>
<protein>
    <submittedName>
        <fullName evidence="4">GNAT family N-acetyltransferase</fullName>
    </submittedName>
</protein>
<dbReference type="Pfam" id="PF00583">
    <property type="entry name" value="Acetyltransf_1"/>
    <property type="match status" value="1"/>
</dbReference>
<dbReference type="GO" id="GO:0016747">
    <property type="term" value="F:acyltransferase activity, transferring groups other than amino-acyl groups"/>
    <property type="evidence" value="ECO:0007669"/>
    <property type="project" value="InterPro"/>
</dbReference>
<comment type="caution">
    <text evidence="4">The sequence shown here is derived from an EMBL/GenBank/DDBJ whole genome shotgun (WGS) entry which is preliminary data.</text>
</comment>
<dbReference type="PANTHER" id="PTHR43877">
    <property type="entry name" value="AMINOALKYLPHOSPHONATE N-ACETYLTRANSFERASE-RELATED-RELATED"/>
    <property type="match status" value="1"/>
</dbReference>
<gene>
    <name evidence="4" type="ORF">BCR24_10695</name>
</gene>
<organism evidence="4 5">
    <name type="scientific">Enterococcus ureilyticus</name>
    <dbReference type="NCBI Taxonomy" id="1131292"/>
    <lineage>
        <taxon>Bacteria</taxon>
        <taxon>Bacillati</taxon>
        <taxon>Bacillota</taxon>
        <taxon>Bacilli</taxon>
        <taxon>Lactobacillales</taxon>
        <taxon>Enterococcaceae</taxon>
        <taxon>Enterococcus</taxon>
    </lineage>
</organism>
<evidence type="ECO:0000256" key="2">
    <source>
        <dbReference type="ARBA" id="ARBA00023315"/>
    </source>
</evidence>
<dbReference type="AlphaFoldDB" id="A0A1E5HFQ7"/>